<evidence type="ECO:0000313" key="1">
    <source>
        <dbReference type="EMBL" id="PWK93018.1"/>
    </source>
</evidence>
<protein>
    <submittedName>
        <fullName evidence="1">Uncharacterized protein</fullName>
    </submittedName>
</protein>
<accession>A0A316IR97</accession>
<evidence type="ECO:0000313" key="2">
    <source>
        <dbReference type="Proteomes" id="UP000245812"/>
    </source>
</evidence>
<organism evidence="1 2">
    <name type="scientific">Fulvimonas soli</name>
    <dbReference type="NCBI Taxonomy" id="155197"/>
    <lineage>
        <taxon>Bacteria</taxon>
        <taxon>Pseudomonadati</taxon>
        <taxon>Pseudomonadota</taxon>
        <taxon>Gammaproteobacteria</taxon>
        <taxon>Lysobacterales</taxon>
        <taxon>Rhodanobacteraceae</taxon>
        <taxon>Fulvimonas</taxon>
    </lineage>
</organism>
<keyword evidence="2" id="KW-1185">Reference proteome</keyword>
<comment type="caution">
    <text evidence="1">The sequence shown here is derived from an EMBL/GenBank/DDBJ whole genome shotgun (WGS) entry which is preliminary data.</text>
</comment>
<dbReference type="Proteomes" id="UP000245812">
    <property type="component" value="Unassembled WGS sequence"/>
</dbReference>
<proteinExistence type="predicted"/>
<dbReference type="Pfam" id="PF19673">
    <property type="entry name" value="DUF6176"/>
    <property type="match status" value="1"/>
</dbReference>
<sequence>MRAIAMSKPRSAFLAGLLAGIALLALVQAWAGDAGGAPPALRHPLQVRLHRVEIRDDGLGRYADWQRFLHARHDDAVATLAREHMYVEAMFRDPARDPHVLYWLEVRDDAGAHSNDSGLDVDREHERYMREVLRGDTWSVLATENVLVAPFVQDAIARWQAQRDTARAGAAE</sequence>
<gene>
    <name evidence="1" type="ORF">C7456_101367</name>
</gene>
<dbReference type="InterPro" id="IPR046174">
    <property type="entry name" value="DUF6176"/>
</dbReference>
<reference evidence="1 2" key="1">
    <citation type="submission" date="2018-05" db="EMBL/GenBank/DDBJ databases">
        <title>Genomic Encyclopedia of Type Strains, Phase IV (KMG-IV): sequencing the most valuable type-strain genomes for metagenomic binning, comparative biology and taxonomic classification.</title>
        <authorList>
            <person name="Goeker M."/>
        </authorList>
    </citation>
    <scope>NUCLEOTIDE SEQUENCE [LARGE SCALE GENOMIC DNA]</scope>
    <source>
        <strain evidence="1 2">DSM 14263</strain>
    </source>
</reference>
<name>A0A316IR97_9GAMM</name>
<dbReference type="AlphaFoldDB" id="A0A316IR97"/>
<dbReference type="EMBL" id="QGHC01000001">
    <property type="protein sequence ID" value="PWK93018.1"/>
    <property type="molecule type" value="Genomic_DNA"/>
</dbReference>